<evidence type="ECO:0000313" key="5">
    <source>
        <dbReference type="EMBL" id="PUD80204.1"/>
    </source>
</evidence>
<dbReference type="Pfam" id="PF02590">
    <property type="entry name" value="SPOUT_MTase"/>
    <property type="match status" value="1"/>
</dbReference>
<proteinExistence type="inferred from homology"/>
<dbReference type="InterPro" id="IPR029026">
    <property type="entry name" value="tRNA_m1G_MTases_N"/>
</dbReference>
<keyword evidence="2 5" id="KW-0808">Transferase</keyword>
<evidence type="ECO:0000256" key="3">
    <source>
        <dbReference type="ARBA" id="ARBA00022691"/>
    </source>
</evidence>
<comment type="caution">
    <text evidence="5">The sequence shown here is derived from an EMBL/GenBank/DDBJ whole genome shotgun (WGS) entry which is preliminary data.</text>
</comment>
<dbReference type="SUPFAM" id="SSF75217">
    <property type="entry name" value="alpha/beta knot"/>
    <property type="match status" value="1"/>
</dbReference>
<keyword evidence="1 5" id="KW-0489">Methyltransferase</keyword>
<gene>
    <name evidence="5" type="ORF">C2R72_02460</name>
</gene>
<dbReference type="InterPro" id="IPR029028">
    <property type="entry name" value="Alpha/beta_knot_MTases"/>
</dbReference>
<feature type="non-terminal residue" evidence="5">
    <location>
        <position position="1"/>
    </location>
</feature>
<dbReference type="GO" id="GO:0032259">
    <property type="term" value="P:methylation"/>
    <property type="evidence" value="ECO:0007669"/>
    <property type="project" value="UniProtKB-KW"/>
</dbReference>
<dbReference type="PANTHER" id="PTHR33603:SF1">
    <property type="entry name" value="RIBOSOMAL RNA LARGE SUBUNIT METHYLTRANSFERASE H"/>
    <property type="match status" value="1"/>
</dbReference>
<evidence type="ECO:0000256" key="2">
    <source>
        <dbReference type="ARBA" id="ARBA00022679"/>
    </source>
</evidence>
<dbReference type="Proteomes" id="UP000244700">
    <property type="component" value="Unassembled WGS sequence"/>
</dbReference>
<keyword evidence="3" id="KW-0949">S-adenosyl-L-methionine</keyword>
<reference evidence="5 6" key="1">
    <citation type="submission" date="2018-01" db="EMBL/GenBank/DDBJ databases">
        <title>Helicobacter pylori genome-wide association study shows promise for predicting gastric cancer risk.</title>
        <authorList>
            <person name="Berthenet E."/>
            <person name="Yahara K."/>
            <person name="Thorell K."/>
            <person name="Pascoe B."/>
            <person name="Meric G."/>
            <person name="Mikhail J.M."/>
            <person name="Engstrand L."/>
            <person name="Enroth H."/>
            <person name="Burette A."/>
            <person name="Megraud F."/>
            <person name="Atherton J."/>
            <person name="Smith S."/>
            <person name="Wilkinson T.S."/>
            <person name="Hitchings M.D."/>
            <person name="Falush D."/>
            <person name="Sheppard S.K."/>
        </authorList>
    </citation>
    <scope>NUCLEOTIDE SEQUENCE [LARGE SCALE GENOMIC DNA]</scope>
    <source>
        <strain evidence="5 6">GIL237</strain>
    </source>
</reference>
<dbReference type="AlphaFoldDB" id="A0A2T6VQU7"/>
<evidence type="ECO:0000256" key="4">
    <source>
        <dbReference type="ARBA" id="ARBA00038303"/>
    </source>
</evidence>
<evidence type="ECO:0000256" key="1">
    <source>
        <dbReference type="ARBA" id="ARBA00022603"/>
    </source>
</evidence>
<dbReference type="InterPro" id="IPR003742">
    <property type="entry name" value="RlmH-like"/>
</dbReference>
<comment type="similarity">
    <text evidence="4">Belongs to the RNA methyltransferase RlmH family.</text>
</comment>
<dbReference type="Gene3D" id="3.40.1280.10">
    <property type="match status" value="1"/>
</dbReference>
<dbReference type="EMBL" id="QBQT01000138">
    <property type="protein sequence ID" value="PUD80204.1"/>
    <property type="molecule type" value="Genomic_DNA"/>
</dbReference>
<evidence type="ECO:0000313" key="6">
    <source>
        <dbReference type="Proteomes" id="UP000244700"/>
    </source>
</evidence>
<sequence>VFSKMLENHLNINFFIAGAYGFEENFLKDCQAWSLSEMTFSHEVAKIVLCEQIYRALSIIFKHPYHK</sequence>
<organism evidence="5 6">
    <name type="scientific">Helicobacter pylori</name>
    <name type="common">Campylobacter pylori</name>
    <dbReference type="NCBI Taxonomy" id="210"/>
    <lineage>
        <taxon>Bacteria</taxon>
        <taxon>Pseudomonadati</taxon>
        <taxon>Campylobacterota</taxon>
        <taxon>Epsilonproteobacteria</taxon>
        <taxon>Campylobacterales</taxon>
        <taxon>Helicobacteraceae</taxon>
        <taxon>Helicobacter</taxon>
    </lineage>
</organism>
<dbReference type="GO" id="GO:0008168">
    <property type="term" value="F:methyltransferase activity"/>
    <property type="evidence" value="ECO:0007669"/>
    <property type="project" value="UniProtKB-KW"/>
</dbReference>
<dbReference type="GO" id="GO:0006364">
    <property type="term" value="P:rRNA processing"/>
    <property type="evidence" value="ECO:0007669"/>
    <property type="project" value="InterPro"/>
</dbReference>
<protein>
    <submittedName>
        <fullName evidence="5">23S rRNA (Pseudouridine(1915)-N(3))-methyltransferase RlmH</fullName>
    </submittedName>
</protein>
<name>A0A2T6VQU7_HELPX</name>
<accession>A0A2T6VQU7</accession>
<dbReference type="PANTHER" id="PTHR33603">
    <property type="entry name" value="METHYLTRANSFERASE"/>
    <property type="match status" value="1"/>
</dbReference>